<accession>A0A2T1HT13</accession>
<evidence type="ECO:0000256" key="2">
    <source>
        <dbReference type="SAM" id="MobiDB-lite"/>
    </source>
</evidence>
<dbReference type="CDD" id="cd16913">
    <property type="entry name" value="YkuD_like"/>
    <property type="match status" value="1"/>
</dbReference>
<dbReference type="GO" id="GO:0071555">
    <property type="term" value="P:cell wall organization"/>
    <property type="evidence" value="ECO:0007669"/>
    <property type="project" value="UniProtKB-UniRule"/>
</dbReference>
<dbReference type="PANTHER" id="PTHR38589">
    <property type="entry name" value="BLR0621 PROTEIN"/>
    <property type="match status" value="1"/>
</dbReference>
<gene>
    <name evidence="4" type="ORF">SLNSH_11880</name>
</gene>
<feature type="domain" description="L,D-TPase catalytic" evidence="3">
    <location>
        <begin position="28"/>
        <end position="206"/>
    </location>
</feature>
<reference evidence="5" key="1">
    <citation type="submission" date="2018-03" db="EMBL/GenBank/DDBJ databases">
        <authorList>
            <person name="Sun L."/>
            <person name="Liu H."/>
            <person name="Chen W."/>
            <person name="Huang K."/>
            <person name="Liu W."/>
            <person name="Gao X."/>
        </authorList>
    </citation>
    <scope>NUCLEOTIDE SEQUENCE [LARGE SCALE GENOMIC DNA]</scope>
    <source>
        <strain evidence="5">SH9</strain>
    </source>
</reference>
<comment type="pathway">
    <text evidence="1">Cell wall biogenesis; peptidoglycan biosynthesis.</text>
</comment>
<feature type="active site" description="Proton donor/acceptor" evidence="1">
    <location>
        <position position="170"/>
    </location>
</feature>
<protein>
    <submittedName>
        <fullName evidence="4">L,D-transpeptidase catalytic domain protein</fullName>
    </submittedName>
</protein>
<dbReference type="InterPro" id="IPR005490">
    <property type="entry name" value="LD_TPept_cat_dom"/>
</dbReference>
<evidence type="ECO:0000313" key="5">
    <source>
        <dbReference type="Proteomes" id="UP000239772"/>
    </source>
</evidence>
<sequence>MVQVAQPRAAPQPALRLRHSARSPHPEFTVARSAPFRQIRVIRRPGDPRRGLLLAGGYAFPCALGRGGVSADKREGDGASPRATLRPLRAFYRADAGLRPRSGLRLDPIRQGDGWCDAPGDRNYNRPVRLPYPASCESMTRPDGLYDIVVDLDWNRRPAIGGRGSAIFMHVARPGFAPTEGCVALRRADLLRILPRLSAETRIVIT</sequence>
<dbReference type="Proteomes" id="UP000239772">
    <property type="component" value="Unassembled WGS sequence"/>
</dbReference>
<dbReference type="RefSeq" id="WP_106337208.1">
    <property type="nucleotide sequence ID" value="NZ_PVZS01000011.1"/>
</dbReference>
<evidence type="ECO:0000259" key="3">
    <source>
        <dbReference type="PROSITE" id="PS52029"/>
    </source>
</evidence>
<evidence type="ECO:0000313" key="4">
    <source>
        <dbReference type="EMBL" id="PSC04782.1"/>
    </source>
</evidence>
<dbReference type="PANTHER" id="PTHR38589:SF1">
    <property type="entry name" value="BLR0621 PROTEIN"/>
    <property type="match status" value="1"/>
</dbReference>
<proteinExistence type="predicted"/>
<dbReference type="EMBL" id="PVZS01000011">
    <property type="protein sequence ID" value="PSC04782.1"/>
    <property type="molecule type" value="Genomic_DNA"/>
</dbReference>
<keyword evidence="1" id="KW-0133">Cell shape</keyword>
<dbReference type="GO" id="GO:0009252">
    <property type="term" value="P:peptidoglycan biosynthetic process"/>
    <property type="evidence" value="ECO:0007669"/>
    <property type="project" value="UniProtKB-KW"/>
</dbReference>
<dbReference type="AlphaFoldDB" id="A0A2T1HT13"/>
<name>A0A2T1HT13_9HYPH</name>
<dbReference type="Pfam" id="PF03734">
    <property type="entry name" value="YkuD"/>
    <property type="match status" value="1"/>
</dbReference>
<dbReference type="GO" id="GO:0008360">
    <property type="term" value="P:regulation of cell shape"/>
    <property type="evidence" value="ECO:0007669"/>
    <property type="project" value="UniProtKB-UniRule"/>
</dbReference>
<keyword evidence="1" id="KW-0573">Peptidoglycan synthesis</keyword>
<feature type="compositionally biased region" description="Low complexity" evidence="2">
    <location>
        <begin position="1"/>
        <end position="15"/>
    </location>
</feature>
<keyword evidence="1" id="KW-0961">Cell wall biogenesis/degradation</keyword>
<organism evidence="4 5">
    <name type="scientific">Alsobacter soli</name>
    <dbReference type="NCBI Taxonomy" id="2109933"/>
    <lineage>
        <taxon>Bacteria</taxon>
        <taxon>Pseudomonadati</taxon>
        <taxon>Pseudomonadota</taxon>
        <taxon>Alphaproteobacteria</taxon>
        <taxon>Hyphomicrobiales</taxon>
        <taxon>Alsobacteraceae</taxon>
        <taxon>Alsobacter</taxon>
    </lineage>
</organism>
<keyword evidence="5" id="KW-1185">Reference proteome</keyword>
<feature type="active site" description="Nucleophile" evidence="1">
    <location>
        <position position="182"/>
    </location>
</feature>
<comment type="caution">
    <text evidence="4">The sequence shown here is derived from an EMBL/GenBank/DDBJ whole genome shotgun (WGS) entry which is preliminary data.</text>
</comment>
<feature type="region of interest" description="Disordered" evidence="2">
    <location>
        <begin position="1"/>
        <end position="26"/>
    </location>
</feature>
<dbReference type="PROSITE" id="PS52029">
    <property type="entry name" value="LD_TPASE"/>
    <property type="match status" value="1"/>
</dbReference>
<dbReference type="OrthoDB" id="9804204at2"/>
<evidence type="ECO:0000256" key="1">
    <source>
        <dbReference type="PROSITE-ProRule" id="PRU01373"/>
    </source>
</evidence>
<dbReference type="GO" id="GO:0016740">
    <property type="term" value="F:transferase activity"/>
    <property type="evidence" value="ECO:0007669"/>
    <property type="project" value="InterPro"/>
</dbReference>